<keyword evidence="3" id="KW-1185">Reference proteome</keyword>
<protein>
    <submittedName>
        <fullName evidence="2">Uncharacterized protein</fullName>
    </submittedName>
</protein>
<feature type="compositionally biased region" description="Basic residues" evidence="1">
    <location>
        <begin position="163"/>
        <end position="172"/>
    </location>
</feature>
<dbReference type="EMBL" id="BPLQ01010723">
    <property type="protein sequence ID" value="GIY52903.1"/>
    <property type="molecule type" value="Genomic_DNA"/>
</dbReference>
<accession>A0AAV4U581</accession>
<comment type="caution">
    <text evidence="2">The sequence shown here is derived from an EMBL/GenBank/DDBJ whole genome shotgun (WGS) entry which is preliminary data.</text>
</comment>
<evidence type="ECO:0000256" key="1">
    <source>
        <dbReference type="SAM" id="MobiDB-lite"/>
    </source>
</evidence>
<feature type="compositionally biased region" description="Low complexity" evidence="1">
    <location>
        <begin position="113"/>
        <end position="124"/>
    </location>
</feature>
<dbReference type="Proteomes" id="UP001054837">
    <property type="component" value="Unassembled WGS sequence"/>
</dbReference>
<feature type="compositionally biased region" description="Polar residues" evidence="1">
    <location>
        <begin position="215"/>
        <end position="228"/>
    </location>
</feature>
<dbReference type="AlphaFoldDB" id="A0AAV4U581"/>
<reference evidence="2 3" key="1">
    <citation type="submission" date="2021-06" db="EMBL/GenBank/DDBJ databases">
        <title>Caerostris darwini draft genome.</title>
        <authorList>
            <person name="Kono N."/>
            <person name="Arakawa K."/>
        </authorList>
    </citation>
    <scope>NUCLEOTIDE SEQUENCE [LARGE SCALE GENOMIC DNA]</scope>
</reference>
<sequence length="228" mass="24137">MKVMQKSKKNGFSLNTKFLVAAESRLCFEKMRVIADPQVLVQEAASSSNWSGNSPCMRLFNFAGAGAQRSPEPADQEARQEAGREAAPHGLHRRPAVAAEAGVPGEPLPDGEAAAGPRQGPQAAREPDQDLVPEQAGQDQEGQRATQPAGAAAHGSGTLQPQHHPHTGRRGRGAAQVVLLLVAPPPLLREKPHRTSSSGAGSPFPPSLPLKREASNSPSCIQKSFYQM</sequence>
<organism evidence="2 3">
    <name type="scientific">Caerostris darwini</name>
    <dbReference type="NCBI Taxonomy" id="1538125"/>
    <lineage>
        <taxon>Eukaryota</taxon>
        <taxon>Metazoa</taxon>
        <taxon>Ecdysozoa</taxon>
        <taxon>Arthropoda</taxon>
        <taxon>Chelicerata</taxon>
        <taxon>Arachnida</taxon>
        <taxon>Araneae</taxon>
        <taxon>Araneomorphae</taxon>
        <taxon>Entelegynae</taxon>
        <taxon>Araneoidea</taxon>
        <taxon>Araneidae</taxon>
        <taxon>Caerostris</taxon>
    </lineage>
</organism>
<gene>
    <name evidence="2" type="ORF">CDAR_496801</name>
</gene>
<proteinExistence type="predicted"/>
<evidence type="ECO:0000313" key="2">
    <source>
        <dbReference type="EMBL" id="GIY52903.1"/>
    </source>
</evidence>
<evidence type="ECO:0000313" key="3">
    <source>
        <dbReference type="Proteomes" id="UP001054837"/>
    </source>
</evidence>
<feature type="compositionally biased region" description="Polar residues" evidence="1">
    <location>
        <begin position="137"/>
        <end position="146"/>
    </location>
</feature>
<name>A0AAV4U581_9ARAC</name>
<feature type="region of interest" description="Disordered" evidence="1">
    <location>
        <begin position="66"/>
        <end position="228"/>
    </location>
</feature>
<feature type="compositionally biased region" description="Basic and acidic residues" evidence="1">
    <location>
        <begin position="76"/>
        <end position="87"/>
    </location>
</feature>